<feature type="domain" description="HTTM-like" evidence="6">
    <location>
        <begin position="17"/>
        <end position="278"/>
    </location>
</feature>
<proteinExistence type="predicted"/>
<feature type="transmembrane region" description="Helical" evidence="5">
    <location>
        <begin position="214"/>
        <end position="235"/>
    </location>
</feature>
<dbReference type="PANTHER" id="PTHR39535:SF2">
    <property type="entry name" value="HTTM DOMAIN-CONTAINING PROTEIN"/>
    <property type="match status" value="1"/>
</dbReference>
<protein>
    <recommendedName>
        <fullName evidence="6">HTTM-like domain-containing protein</fullName>
    </recommendedName>
</protein>
<feature type="transmembrane region" description="Helical" evidence="5">
    <location>
        <begin position="242"/>
        <end position="269"/>
    </location>
</feature>
<keyword evidence="3 5" id="KW-1133">Transmembrane helix</keyword>
<feature type="transmembrane region" description="Helical" evidence="5">
    <location>
        <begin position="161"/>
        <end position="183"/>
    </location>
</feature>
<feature type="transmembrane region" description="Helical" evidence="5">
    <location>
        <begin position="94"/>
        <end position="122"/>
    </location>
</feature>
<evidence type="ECO:0000256" key="3">
    <source>
        <dbReference type="ARBA" id="ARBA00022989"/>
    </source>
</evidence>
<keyword evidence="8" id="KW-1185">Reference proteome</keyword>
<gene>
    <name evidence="7" type="ORF">SAMN05443429_1065</name>
</gene>
<evidence type="ECO:0000313" key="8">
    <source>
        <dbReference type="Proteomes" id="UP000184335"/>
    </source>
</evidence>
<dbReference type="RefSeq" id="WP_073179567.1">
    <property type="nucleotide sequence ID" value="NZ_FQYI01000006.1"/>
</dbReference>
<dbReference type="GO" id="GO:0012505">
    <property type="term" value="C:endomembrane system"/>
    <property type="evidence" value="ECO:0007669"/>
    <property type="project" value="UniProtKB-SubCell"/>
</dbReference>
<evidence type="ECO:0000313" key="7">
    <source>
        <dbReference type="EMBL" id="SHI89486.1"/>
    </source>
</evidence>
<feature type="transmembrane region" description="Helical" evidence="5">
    <location>
        <begin position="128"/>
        <end position="149"/>
    </location>
</feature>
<evidence type="ECO:0000256" key="4">
    <source>
        <dbReference type="ARBA" id="ARBA00023136"/>
    </source>
</evidence>
<dbReference type="Proteomes" id="UP000184335">
    <property type="component" value="Unassembled WGS sequence"/>
</dbReference>
<sequence>MIALTHKLQNFFFQELKNQRWVTFFRQSIGVLLILHLISILPDFNNLYSTKGFVPSDIMDVFVPNYLLTLPKIISYLKTFGIQEDQVLIGFKMLYILLGVLLVTGVRTRIVAFILLVMQIAMVKGSGFYTYGIDFFMSMSLFYLILIPCNNMEKTPYRRLFQVHLSILYFLSGLGKVTGFNWWNGESIWKAIHLPFANQDFQFDFSFLGNNPTLLIIIGWATIVIEMAYPLFIWIKQTRNIWLFLTISMHLGIAVFLNLYFFSAMMIIWNLTNFYNFNITINNKKL</sequence>
<keyword evidence="4 5" id="KW-0472">Membrane</keyword>
<dbReference type="SMART" id="SM00752">
    <property type="entry name" value="HTTM"/>
    <property type="match status" value="1"/>
</dbReference>
<feature type="transmembrane region" description="Helical" evidence="5">
    <location>
        <begin position="21"/>
        <end position="41"/>
    </location>
</feature>
<dbReference type="STRING" id="1118202.SAMN05443429_1065"/>
<evidence type="ECO:0000256" key="5">
    <source>
        <dbReference type="SAM" id="Phobius"/>
    </source>
</evidence>
<comment type="subcellular location">
    <subcellularLocation>
        <location evidence="1">Endomembrane system</location>
        <topology evidence="1">Multi-pass membrane protein</topology>
    </subcellularLocation>
</comment>
<dbReference type="AlphaFoldDB" id="A0A1M6EVP7"/>
<organism evidence="7 8">
    <name type="scientific">Cruoricaptor ignavus</name>
    <dbReference type="NCBI Taxonomy" id="1118202"/>
    <lineage>
        <taxon>Bacteria</taxon>
        <taxon>Pseudomonadati</taxon>
        <taxon>Bacteroidota</taxon>
        <taxon>Flavobacteriia</taxon>
        <taxon>Flavobacteriales</taxon>
        <taxon>Weeksellaceae</taxon>
        <taxon>Cruoricaptor</taxon>
    </lineage>
</organism>
<evidence type="ECO:0000256" key="1">
    <source>
        <dbReference type="ARBA" id="ARBA00004127"/>
    </source>
</evidence>
<evidence type="ECO:0000259" key="6">
    <source>
        <dbReference type="SMART" id="SM00752"/>
    </source>
</evidence>
<reference evidence="7 8" key="1">
    <citation type="submission" date="2016-11" db="EMBL/GenBank/DDBJ databases">
        <authorList>
            <person name="Jaros S."/>
            <person name="Januszkiewicz K."/>
            <person name="Wedrychowicz H."/>
        </authorList>
    </citation>
    <scope>NUCLEOTIDE SEQUENCE [LARGE SCALE GENOMIC DNA]</scope>
    <source>
        <strain evidence="7 8">DSM 25479</strain>
    </source>
</reference>
<dbReference type="InterPro" id="IPR052964">
    <property type="entry name" value="Sporulation_signal_mat"/>
</dbReference>
<dbReference type="PANTHER" id="PTHR39535">
    <property type="entry name" value="SPORULATION-DELAYING PROTEIN SDPB"/>
    <property type="match status" value="1"/>
</dbReference>
<evidence type="ECO:0000256" key="2">
    <source>
        <dbReference type="ARBA" id="ARBA00022692"/>
    </source>
</evidence>
<keyword evidence="2 5" id="KW-0812">Transmembrane</keyword>
<feature type="transmembrane region" description="Helical" evidence="5">
    <location>
        <begin position="61"/>
        <end position="82"/>
    </location>
</feature>
<dbReference type="OrthoDB" id="1496138at2"/>
<name>A0A1M6EVP7_9FLAO</name>
<accession>A0A1M6EVP7</accession>
<dbReference type="EMBL" id="FQYI01000006">
    <property type="protein sequence ID" value="SHI89486.1"/>
    <property type="molecule type" value="Genomic_DNA"/>
</dbReference>
<dbReference type="InterPro" id="IPR011020">
    <property type="entry name" value="HTTM-like"/>
</dbReference>